<dbReference type="InterPro" id="IPR043504">
    <property type="entry name" value="Peptidase_S1_PA_chymotrypsin"/>
</dbReference>
<dbReference type="PANTHER" id="PTHR36234">
    <property type="entry name" value="LYSYL ENDOPEPTIDASE"/>
    <property type="match status" value="1"/>
</dbReference>
<feature type="chain" id="PRO_5046898142" evidence="2">
    <location>
        <begin position="20"/>
        <end position="552"/>
    </location>
</feature>
<accession>A0ABS5S0G1</accession>
<feature type="domain" description="Peptidase S1" evidence="3">
    <location>
        <begin position="209"/>
        <end position="453"/>
    </location>
</feature>
<keyword evidence="1 2" id="KW-0732">Signal</keyword>
<name>A0ABS5S0G1_9FLAO</name>
<reference evidence="4 5" key="1">
    <citation type="submission" date="2021-05" db="EMBL/GenBank/DDBJ databases">
        <title>Aequorivita echinoideorum JCM 30378 genome.</title>
        <authorList>
            <person name="Zhang H."/>
            <person name="Li C."/>
        </authorList>
    </citation>
    <scope>NUCLEOTIDE SEQUENCE [LARGE SCALE GENOMIC DNA]</scope>
    <source>
        <strain evidence="4 5">JCM30378</strain>
    </source>
</reference>
<feature type="signal peptide" evidence="2">
    <location>
        <begin position="1"/>
        <end position="19"/>
    </location>
</feature>
<comment type="caution">
    <text evidence="4">The sequence shown here is derived from an EMBL/GenBank/DDBJ whole genome shotgun (WGS) entry which is preliminary data.</text>
</comment>
<protein>
    <submittedName>
        <fullName evidence="4">T9SS type A sorting domain-containing protein</fullName>
    </submittedName>
</protein>
<sequence length="552" mass="61030">MKKNLLFFILSFFTITAFAQGGIQQLPKSWSLNLAQNPETIVLPRLNMESIYAQDSINDAIKNIPWRFGLERNFSISIDNDGLWTTLDDGSRVWRALIQSPGALNISINFNEFYIPEGSQFHLFNAAHTDVSRTYTFNDNSEYRQMGSWFVEGDTLWLEYFEPKNSVETPEIEVSSIIHGYRLGEVIILPDGTRGINESGDCNYDVNCPIGADFDSKKDVLKKSIALVNLGNGYLCSASLINNTRNDKTPYLLTANHCLENSDPAFWSVRFNWVSPNPACGTGADSGNMQTNFTMSGAKLISNNSYSDFALVELQNRIPNSWDVAFAGWDNSDTNPQFEVGIHHPNGDIMKVCRDNSGAQKTDANGTQVWLIGGGAHGTGNGWEIGTTESGSSGSPLFNEEGKIIGQLYAGQAGCDGLQNNNDYDIYGRLGISWNTGNTPQKRLKEWLDPAETGQTSIETLQNILNTPEFDMTGDLQIFPNPASSALTVLNYKYPNLKYAFVNALGQIYGKGSLSSTMNSISVSGMSEGIYFLYLLDEDTNDSITKKIVVKR</sequence>
<dbReference type="EMBL" id="JAHCTB010000001">
    <property type="protein sequence ID" value="MBT0606650.1"/>
    <property type="molecule type" value="Genomic_DNA"/>
</dbReference>
<evidence type="ECO:0000313" key="5">
    <source>
        <dbReference type="Proteomes" id="UP001297092"/>
    </source>
</evidence>
<organism evidence="4 5">
    <name type="scientific">Aequorivita echinoideorum</name>
    <dbReference type="NCBI Taxonomy" id="1549647"/>
    <lineage>
        <taxon>Bacteria</taxon>
        <taxon>Pseudomonadati</taxon>
        <taxon>Bacteroidota</taxon>
        <taxon>Flavobacteriia</taxon>
        <taxon>Flavobacteriales</taxon>
        <taxon>Flavobacteriaceae</taxon>
        <taxon>Aequorivita</taxon>
    </lineage>
</organism>
<evidence type="ECO:0000256" key="1">
    <source>
        <dbReference type="ARBA" id="ARBA00022729"/>
    </source>
</evidence>
<dbReference type="InterPro" id="IPR001254">
    <property type="entry name" value="Trypsin_dom"/>
</dbReference>
<dbReference type="Gene3D" id="2.40.10.10">
    <property type="entry name" value="Trypsin-like serine proteases"/>
    <property type="match status" value="2"/>
</dbReference>
<proteinExistence type="predicted"/>
<evidence type="ECO:0000313" key="4">
    <source>
        <dbReference type="EMBL" id="MBT0606650.1"/>
    </source>
</evidence>
<dbReference type="PROSITE" id="PS50240">
    <property type="entry name" value="TRYPSIN_DOM"/>
    <property type="match status" value="1"/>
</dbReference>
<dbReference type="Proteomes" id="UP001297092">
    <property type="component" value="Unassembled WGS sequence"/>
</dbReference>
<dbReference type="Pfam" id="PF00089">
    <property type="entry name" value="Trypsin"/>
    <property type="match status" value="1"/>
</dbReference>
<evidence type="ECO:0000256" key="2">
    <source>
        <dbReference type="SAM" id="SignalP"/>
    </source>
</evidence>
<gene>
    <name evidence="4" type="ORF">KIV10_00510</name>
</gene>
<keyword evidence="5" id="KW-1185">Reference proteome</keyword>
<dbReference type="PANTHER" id="PTHR36234:SF5">
    <property type="entry name" value="LYSYL ENDOPEPTIDASE"/>
    <property type="match status" value="1"/>
</dbReference>
<dbReference type="SUPFAM" id="SSF50494">
    <property type="entry name" value="Trypsin-like serine proteases"/>
    <property type="match status" value="1"/>
</dbReference>
<dbReference type="RefSeq" id="WP_214111530.1">
    <property type="nucleotide sequence ID" value="NZ_JAHCTB010000001.1"/>
</dbReference>
<dbReference type="InterPro" id="IPR009003">
    <property type="entry name" value="Peptidase_S1_PA"/>
</dbReference>
<dbReference type="InterPro" id="IPR026444">
    <property type="entry name" value="Secre_tail"/>
</dbReference>
<evidence type="ECO:0000259" key="3">
    <source>
        <dbReference type="PROSITE" id="PS50240"/>
    </source>
</evidence>
<dbReference type="Pfam" id="PF18962">
    <property type="entry name" value="Por_Secre_tail"/>
    <property type="match status" value="1"/>
</dbReference>
<dbReference type="NCBIfam" id="TIGR04183">
    <property type="entry name" value="Por_Secre_tail"/>
    <property type="match status" value="1"/>
</dbReference>